<protein>
    <submittedName>
        <fullName evidence="1">Flagellar biosynthesis regulator FlaF</fullName>
    </submittedName>
</protein>
<evidence type="ECO:0000313" key="1">
    <source>
        <dbReference type="EMBL" id="QGM98005.1"/>
    </source>
</evidence>
<dbReference type="InterPro" id="IPR010845">
    <property type="entry name" value="FlaF"/>
</dbReference>
<evidence type="ECO:0000313" key="2">
    <source>
        <dbReference type="Proteomes" id="UP000422569"/>
    </source>
</evidence>
<keyword evidence="1" id="KW-0282">Flagellum</keyword>
<dbReference type="EMBL" id="CP044331">
    <property type="protein sequence ID" value="QGM98005.1"/>
    <property type="molecule type" value="Genomic_DNA"/>
</dbReference>
<gene>
    <name evidence="1" type="primary">flaF</name>
    <name evidence="1" type="ORF">F7D14_11305</name>
</gene>
<dbReference type="Pfam" id="PF07309">
    <property type="entry name" value="FlaF"/>
    <property type="match status" value="1"/>
</dbReference>
<keyword evidence="1" id="KW-0966">Cell projection</keyword>
<dbReference type="Proteomes" id="UP000422569">
    <property type="component" value="Chromosome"/>
</dbReference>
<organism evidence="1 2">
    <name type="scientific">Methylocystis parvus</name>
    <dbReference type="NCBI Taxonomy" id="134"/>
    <lineage>
        <taxon>Bacteria</taxon>
        <taxon>Pseudomonadati</taxon>
        <taxon>Pseudomonadota</taxon>
        <taxon>Alphaproteobacteria</taxon>
        <taxon>Hyphomicrobiales</taxon>
        <taxon>Methylocystaceae</taxon>
        <taxon>Methylocystis</taxon>
    </lineage>
</organism>
<keyword evidence="1" id="KW-0969">Cilium</keyword>
<reference evidence="1 2" key="1">
    <citation type="submission" date="2019-09" db="EMBL/GenBank/DDBJ databases">
        <title>Isolation and complete genome sequencing of Methylocystis species.</title>
        <authorList>
            <person name="Rumah B.L."/>
            <person name="Stead C.E."/>
            <person name="Stevens B.C."/>
            <person name="Minton N.P."/>
            <person name="Grosse-Honebrink A."/>
            <person name="Zhang Y."/>
        </authorList>
    </citation>
    <scope>NUCLEOTIDE SEQUENCE [LARGE SCALE GENOMIC DNA]</scope>
    <source>
        <strain evidence="1 2">BRCS2</strain>
    </source>
</reference>
<proteinExistence type="predicted"/>
<dbReference type="AlphaFoldDB" id="A0A6B8M6N4"/>
<dbReference type="GO" id="GO:0044781">
    <property type="term" value="P:bacterial-type flagellum organization"/>
    <property type="evidence" value="ECO:0007669"/>
    <property type="project" value="InterPro"/>
</dbReference>
<accession>A0A6B8M6N4</accession>
<sequence length="115" mass="12906">MYQQRYAEIASDSARSAREKEREALQAAIARLNLAKARGPRSPEAFEATAFVRRLWTIFLADLGNDDNGLPPELRASLISIGIWMRRETDLIDRGESENFDGLIDINQIIADGLT</sequence>
<name>A0A6B8M6N4_9HYPH</name>
<dbReference type="KEGG" id="mpar:F7D14_11305"/>
<keyword evidence="2" id="KW-1185">Reference proteome</keyword>
<dbReference type="RefSeq" id="WP_016919408.1">
    <property type="nucleotide sequence ID" value="NZ_CP044331.1"/>
</dbReference>
<dbReference type="NCBIfam" id="NF009434">
    <property type="entry name" value="PRK12793.1"/>
    <property type="match status" value="1"/>
</dbReference>